<dbReference type="Gene3D" id="3.60.40.10">
    <property type="entry name" value="PPM-type phosphatase domain"/>
    <property type="match status" value="1"/>
</dbReference>
<evidence type="ECO:0000259" key="1">
    <source>
        <dbReference type="SMART" id="SM00331"/>
    </source>
</evidence>
<dbReference type="SUPFAM" id="SSF81606">
    <property type="entry name" value="PP2C-like"/>
    <property type="match status" value="1"/>
</dbReference>
<dbReference type="RefSeq" id="WP_114352133.1">
    <property type="nucleotide sequence ID" value="NZ_QPJJ01000004.1"/>
</dbReference>
<proteinExistence type="predicted"/>
<accession>A0A368XYE4</accession>
<dbReference type="PANTHER" id="PTHR35801:SF1">
    <property type="entry name" value="PHOSPHOSERINE PHOSPHATASE RSBX"/>
    <property type="match status" value="1"/>
</dbReference>
<feature type="domain" description="PPM-type phosphatase" evidence="1">
    <location>
        <begin position="6"/>
        <end position="197"/>
    </location>
</feature>
<dbReference type="PANTHER" id="PTHR35801">
    <property type="entry name" value="PHOSPHOSERINE PHOSPHATASE RSBX"/>
    <property type="match status" value="1"/>
</dbReference>
<dbReference type="Proteomes" id="UP000252585">
    <property type="component" value="Unassembled WGS sequence"/>
</dbReference>
<name>A0A368XYE4_9BACI</name>
<dbReference type="SMART" id="SM00331">
    <property type="entry name" value="PP2C_SIG"/>
    <property type="match status" value="1"/>
</dbReference>
<sequence>MVTKQRVEVSVYQQAKKGNYYCGDSYFYEENENEFICAIADGLGSGEFANESSQIVIDIIESRKDEPVENLMKQCNRELTGKRGVVLGVLKINFETQQYSFSSIGNIGLMTVSSSFIKKRNIPLSGYLGGFSRNIKVLKEPLSKDLMFIMFSDGVSAKTLSNKYFMNSDVNVITDTFASLLEKSIDDDDITLVVMKYTG</sequence>
<gene>
    <name evidence="2" type="ORF">DFR57_10415</name>
</gene>
<dbReference type="InterPro" id="IPR036457">
    <property type="entry name" value="PPM-type-like_dom_sf"/>
</dbReference>
<organism evidence="2 3">
    <name type="scientific">Saliterribacillus persicus</name>
    <dbReference type="NCBI Taxonomy" id="930114"/>
    <lineage>
        <taxon>Bacteria</taxon>
        <taxon>Bacillati</taxon>
        <taxon>Bacillota</taxon>
        <taxon>Bacilli</taxon>
        <taxon>Bacillales</taxon>
        <taxon>Bacillaceae</taxon>
        <taxon>Saliterribacillus</taxon>
    </lineage>
</organism>
<dbReference type="AlphaFoldDB" id="A0A368XYE4"/>
<dbReference type="InterPro" id="IPR039248">
    <property type="entry name" value="Ptase_RsbX"/>
</dbReference>
<protein>
    <submittedName>
        <fullName evidence="2">Serine phosphatase</fullName>
    </submittedName>
</protein>
<keyword evidence="3" id="KW-1185">Reference proteome</keyword>
<dbReference type="EMBL" id="QPJJ01000004">
    <property type="protein sequence ID" value="RCW73021.1"/>
    <property type="molecule type" value="Genomic_DNA"/>
</dbReference>
<evidence type="ECO:0000313" key="3">
    <source>
        <dbReference type="Proteomes" id="UP000252585"/>
    </source>
</evidence>
<comment type="caution">
    <text evidence="2">The sequence shown here is derived from an EMBL/GenBank/DDBJ whole genome shotgun (WGS) entry which is preliminary data.</text>
</comment>
<evidence type="ECO:0000313" key="2">
    <source>
        <dbReference type="EMBL" id="RCW73021.1"/>
    </source>
</evidence>
<dbReference type="InterPro" id="IPR001932">
    <property type="entry name" value="PPM-type_phosphatase-like_dom"/>
</dbReference>
<reference evidence="2 3" key="1">
    <citation type="submission" date="2018-07" db="EMBL/GenBank/DDBJ databases">
        <title>Genomic Encyclopedia of Type Strains, Phase IV (KMG-IV): sequencing the most valuable type-strain genomes for metagenomic binning, comparative biology and taxonomic classification.</title>
        <authorList>
            <person name="Goeker M."/>
        </authorList>
    </citation>
    <scope>NUCLEOTIDE SEQUENCE [LARGE SCALE GENOMIC DNA]</scope>
    <source>
        <strain evidence="2 3">DSM 27696</strain>
    </source>
</reference>
<dbReference type="OrthoDB" id="1090916at2"/>